<dbReference type="Gene3D" id="1.25.40.10">
    <property type="entry name" value="Tetratricopeptide repeat domain"/>
    <property type="match status" value="1"/>
</dbReference>
<dbReference type="PROSITE" id="PS50005">
    <property type="entry name" value="TPR"/>
    <property type="match status" value="1"/>
</dbReference>
<sequence>MSSHPDSDQMIRAYDAQGREVLVTREQWRENVLPGAIEQDWNDADRLAGLIIQSLNDGFIDEMVGPAERLVELDPSPERAVVLQAIVYMKQDRLDDSERVLQAFCAQHGETGIVLTNLAKIHAERDDEARALDTLWRALQRDPNQDNGLGWFEAIHRDFGGDAAGITAMRKVAALPGSWRAQLWLARGELGSHNYAGAIALYNEALSRAGDPAPADLLMQMSGDLGNAGRIADILELAGPRFQVHAHGLQVGSNLIKANLLLGRPDDAQRILDQLRALDRPDWQEHLAYWDAQLAQGRPG</sequence>
<protein>
    <recommendedName>
        <fullName evidence="4">Tetratricopeptide repeat protein</fullName>
    </recommendedName>
</protein>
<dbReference type="InterPro" id="IPR019734">
    <property type="entry name" value="TPR_rpt"/>
</dbReference>
<evidence type="ECO:0000313" key="2">
    <source>
        <dbReference type="EMBL" id="MDH2049904.1"/>
    </source>
</evidence>
<dbReference type="RefSeq" id="WP_280026097.1">
    <property type="nucleotide sequence ID" value="NZ_JAOCKG010000002.1"/>
</dbReference>
<organism evidence="2 3">
    <name type="scientific">Achromobacter marplatensis</name>
    <dbReference type="NCBI Taxonomy" id="470868"/>
    <lineage>
        <taxon>Bacteria</taxon>
        <taxon>Pseudomonadati</taxon>
        <taxon>Pseudomonadota</taxon>
        <taxon>Betaproteobacteria</taxon>
        <taxon>Burkholderiales</taxon>
        <taxon>Alcaligenaceae</taxon>
        <taxon>Achromobacter</taxon>
    </lineage>
</organism>
<evidence type="ECO:0000256" key="1">
    <source>
        <dbReference type="PROSITE-ProRule" id="PRU00339"/>
    </source>
</evidence>
<keyword evidence="1" id="KW-0802">TPR repeat</keyword>
<dbReference type="AlphaFoldDB" id="A0AA42W788"/>
<evidence type="ECO:0000313" key="3">
    <source>
        <dbReference type="Proteomes" id="UP001161276"/>
    </source>
</evidence>
<dbReference type="SUPFAM" id="SSF48452">
    <property type="entry name" value="TPR-like"/>
    <property type="match status" value="2"/>
</dbReference>
<dbReference type="Pfam" id="PF13432">
    <property type="entry name" value="TPR_16"/>
    <property type="match status" value="1"/>
</dbReference>
<evidence type="ECO:0008006" key="4">
    <source>
        <dbReference type="Google" id="ProtNLM"/>
    </source>
</evidence>
<dbReference type="Proteomes" id="UP001161276">
    <property type="component" value="Unassembled WGS sequence"/>
</dbReference>
<feature type="repeat" description="TPR" evidence="1">
    <location>
        <begin position="112"/>
        <end position="145"/>
    </location>
</feature>
<dbReference type="EMBL" id="JAOCKG010000002">
    <property type="protein sequence ID" value="MDH2049904.1"/>
    <property type="molecule type" value="Genomic_DNA"/>
</dbReference>
<gene>
    <name evidence="2" type="ORF">N5K24_05835</name>
</gene>
<name>A0AA42W788_9BURK</name>
<accession>A0AA42W788</accession>
<comment type="caution">
    <text evidence="2">The sequence shown here is derived from an EMBL/GenBank/DDBJ whole genome shotgun (WGS) entry which is preliminary data.</text>
</comment>
<dbReference type="InterPro" id="IPR011990">
    <property type="entry name" value="TPR-like_helical_dom_sf"/>
</dbReference>
<reference evidence="2" key="1">
    <citation type="submission" date="2022-09" db="EMBL/GenBank/DDBJ databases">
        <title>Intensive care unit water sources are persistently colonized with multi-drug resistant bacteria and are the site of extensive horizontal gene transfer of antibiotic resistance genes.</title>
        <authorList>
            <person name="Diorio-Toth L."/>
        </authorList>
    </citation>
    <scope>NUCLEOTIDE SEQUENCE</scope>
    <source>
        <strain evidence="2">GD03676</strain>
    </source>
</reference>
<proteinExistence type="predicted"/>